<evidence type="ECO:0000313" key="2">
    <source>
        <dbReference type="Proteomes" id="UP001519460"/>
    </source>
</evidence>
<reference evidence="1 2" key="1">
    <citation type="journal article" date="2023" name="Sci. Data">
        <title>Genome assembly of the Korean intertidal mud-creeper Batillaria attramentaria.</title>
        <authorList>
            <person name="Patra A.K."/>
            <person name="Ho P.T."/>
            <person name="Jun S."/>
            <person name="Lee S.J."/>
            <person name="Kim Y."/>
            <person name="Won Y.J."/>
        </authorList>
    </citation>
    <scope>NUCLEOTIDE SEQUENCE [LARGE SCALE GENOMIC DNA]</scope>
    <source>
        <strain evidence="1">Wonlab-2016</strain>
    </source>
</reference>
<comment type="caution">
    <text evidence="1">The sequence shown here is derived from an EMBL/GenBank/DDBJ whole genome shotgun (WGS) entry which is preliminary data.</text>
</comment>
<keyword evidence="2" id="KW-1185">Reference proteome</keyword>
<accession>A0ABD0KG59</accession>
<dbReference type="AlphaFoldDB" id="A0ABD0KG59"/>
<proteinExistence type="predicted"/>
<sequence length="94" mass="10343">IRYDGKLQDIDETTQLLFQGSKAAVRACVPDRVFRTERGSQSHFSVVILVARTLSGFQPNKSPLDSHPLSTHGPQTFLFAENDTRAALASTQTP</sequence>
<evidence type="ECO:0000313" key="1">
    <source>
        <dbReference type="EMBL" id="KAK7486031.1"/>
    </source>
</evidence>
<gene>
    <name evidence="1" type="ORF">BaRGS_00022640</name>
</gene>
<protein>
    <submittedName>
        <fullName evidence="1">Uncharacterized protein</fullName>
    </submittedName>
</protein>
<dbReference type="Proteomes" id="UP001519460">
    <property type="component" value="Unassembled WGS sequence"/>
</dbReference>
<dbReference type="EMBL" id="JACVVK020000184">
    <property type="protein sequence ID" value="KAK7486031.1"/>
    <property type="molecule type" value="Genomic_DNA"/>
</dbReference>
<name>A0ABD0KG59_9CAEN</name>
<organism evidence="1 2">
    <name type="scientific">Batillaria attramentaria</name>
    <dbReference type="NCBI Taxonomy" id="370345"/>
    <lineage>
        <taxon>Eukaryota</taxon>
        <taxon>Metazoa</taxon>
        <taxon>Spiralia</taxon>
        <taxon>Lophotrochozoa</taxon>
        <taxon>Mollusca</taxon>
        <taxon>Gastropoda</taxon>
        <taxon>Caenogastropoda</taxon>
        <taxon>Sorbeoconcha</taxon>
        <taxon>Cerithioidea</taxon>
        <taxon>Batillariidae</taxon>
        <taxon>Batillaria</taxon>
    </lineage>
</organism>
<feature type="non-terminal residue" evidence="1">
    <location>
        <position position="1"/>
    </location>
</feature>